<dbReference type="InterPro" id="IPR037185">
    <property type="entry name" value="EmrE-like"/>
</dbReference>
<evidence type="ECO:0000256" key="5">
    <source>
        <dbReference type="ARBA" id="ARBA00022556"/>
    </source>
</evidence>
<dbReference type="GO" id="GO:0022857">
    <property type="term" value="F:transmembrane transporter activity"/>
    <property type="evidence" value="ECO:0007669"/>
    <property type="project" value="InterPro"/>
</dbReference>
<dbReference type="SUPFAM" id="SSF103481">
    <property type="entry name" value="Multidrug resistance efflux transporter EmrE"/>
    <property type="match status" value="1"/>
</dbReference>
<keyword evidence="14" id="KW-1185">Reference proteome</keyword>
<evidence type="ECO:0000256" key="8">
    <source>
        <dbReference type="ARBA" id="ARBA00022989"/>
    </source>
</evidence>
<accession>A0A502FS73</accession>
<feature type="transmembrane region" description="Helical" evidence="11">
    <location>
        <begin position="43"/>
        <end position="66"/>
    </location>
</feature>
<keyword evidence="10 11" id="KW-0472">Membrane</keyword>
<dbReference type="InterPro" id="IPR000620">
    <property type="entry name" value="EamA_dom"/>
</dbReference>
<reference evidence="13 14" key="1">
    <citation type="journal article" date="2019" name="Environ. Microbiol.">
        <title>Species interactions and distinct microbial communities in high Arctic permafrost affected cryosols are associated with the CH4 and CO2 gas fluxes.</title>
        <authorList>
            <person name="Altshuler I."/>
            <person name="Hamel J."/>
            <person name="Turney S."/>
            <person name="Magnuson E."/>
            <person name="Levesque R."/>
            <person name="Greer C."/>
            <person name="Whyte L.G."/>
        </authorList>
    </citation>
    <scope>NUCLEOTIDE SEQUENCE [LARGE SCALE GENOMIC DNA]</scope>
    <source>
        <strain evidence="13 14">S9.3B</strain>
    </source>
</reference>
<dbReference type="PANTHER" id="PTHR30561">
    <property type="entry name" value="SMR FAMILY PROTON-DEPENDENT DRUG EFFLUX TRANSPORTER SUGE"/>
    <property type="match status" value="1"/>
</dbReference>
<dbReference type="Gene3D" id="1.10.3730.20">
    <property type="match status" value="1"/>
</dbReference>
<dbReference type="GO" id="GO:0009245">
    <property type="term" value="P:lipid A biosynthetic process"/>
    <property type="evidence" value="ECO:0007669"/>
    <property type="project" value="UniProtKB-KW"/>
</dbReference>
<keyword evidence="2" id="KW-1003">Cell membrane</keyword>
<dbReference type="Pfam" id="PF00892">
    <property type="entry name" value="EamA"/>
    <property type="match status" value="1"/>
</dbReference>
<gene>
    <name evidence="13" type="ORF">EAH89_18455</name>
</gene>
<keyword evidence="4" id="KW-0997">Cell inner membrane</keyword>
<dbReference type="GO" id="GO:0005886">
    <property type="term" value="C:plasma membrane"/>
    <property type="evidence" value="ECO:0007669"/>
    <property type="project" value="UniProtKB-SubCell"/>
</dbReference>
<evidence type="ECO:0000313" key="14">
    <source>
        <dbReference type="Proteomes" id="UP000317078"/>
    </source>
</evidence>
<keyword evidence="9" id="KW-0443">Lipid metabolism</keyword>
<evidence type="ECO:0000256" key="10">
    <source>
        <dbReference type="ARBA" id="ARBA00023136"/>
    </source>
</evidence>
<evidence type="ECO:0000256" key="7">
    <source>
        <dbReference type="ARBA" id="ARBA00022985"/>
    </source>
</evidence>
<feature type="transmembrane region" description="Helical" evidence="11">
    <location>
        <begin position="102"/>
        <end position="119"/>
    </location>
</feature>
<feature type="domain" description="EamA" evidence="12">
    <location>
        <begin position="49"/>
        <end position="119"/>
    </location>
</feature>
<evidence type="ECO:0000256" key="4">
    <source>
        <dbReference type="ARBA" id="ARBA00022519"/>
    </source>
</evidence>
<evidence type="ECO:0000256" key="1">
    <source>
        <dbReference type="ARBA" id="ARBA00004651"/>
    </source>
</evidence>
<comment type="caution">
    <text evidence="13">The sequence shown here is derived from an EMBL/GenBank/DDBJ whole genome shotgun (WGS) entry which is preliminary data.</text>
</comment>
<dbReference type="Proteomes" id="UP000317078">
    <property type="component" value="Unassembled WGS sequence"/>
</dbReference>
<dbReference type="RefSeq" id="WP_140885203.1">
    <property type="nucleotide sequence ID" value="NZ_RCZP01000021.1"/>
</dbReference>
<dbReference type="AlphaFoldDB" id="A0A502FS73"/>
<keyword evidence="5" id="KW-0441">Lipid A biosynthesis</keyword>
<dbReference type="PANTHER" id="PTHR30561:SF9">
    <property type="entry name" value="4-AMINO-4-DEOXY-L-ARABINOSE-PHOSPHOUNDECAPRENOL FLIPPASE SUBUNIT ARNF-RELATED"/>
    <property type="match status" value="1"/>
</dbReference>
<proteinExistence type="predicted"/>
<dbReference type="GO" id="GO:0009103">
    <property type="term" value="P:lipopolysaccharide biosynthetic process"/>
    <property type="evidence" value="ECO:0007669"/>
    <property type="project" value="UniProtKB-KW"/>
</dbReference>
<dbReference type="InterPro" id="IPR000390">
    <property type="entry name" value="Small_drug/metabolite_transptr"/>
</dbReference>
<dbReference type="OrthoDB" id="6058674at2"/>
<evidence type="ECO:0000256" key="2">
    <source>
        <dbReference type="ARBA" id="ARBA00022475"/>
    </source>
</evidence>
<sequence length="121" mass="12140">MTRGTLGLILASVLASAVAQVLLKAGVSPRGAAAPDGLGEAILGFLMRPAVLAGLALYGLGALLWLGALSRTDLSRAYPFVSLGFVLTAVAGHVLFGEEVGLMRAAGVALIVTGVLLVARS</sequence>
<evidence type="ECO:0000313" key="13">
    <source>
        <dbReference type="EMBL" id="TPG52368.1"/>
    </source>
</evidence>
<name>A0A502FS73_9PROT</name>
<evidence type="ECO:0000256" key="3">
    <source>
        <dbReference type="ARBA" id="ARBA00022516"/>
    </source>
</evidence>
<organism evidence="13 14">
    <name type="scientific">Muricoccus nepalensis</name>
    <dbReference type="NCBI Taxonomy" id="1854500"/>
    <lineage>
        <taxon>Bacteria</taxon>
        <taxon>Pseudomonadati</taxon>
        <taxon>Pseudomonadota</taxon>
        <taxon>Alphaproteobacteria</taxon>
        <taxon>Acetobacterales</taxon>
        <taxon>Roseomonadaceae</taxon>
        <taxon>Muricoccus</taxon>
    </lineage>
</organism>
<keyword evidence="8 11" id="KW-1133">Transmembrane helix</keyword>
<evidence type="ECO:0000256" key="9">
    <source>
        <dbReference type="ARBA" id="ARBA00023098"/>
    </source>
</evidence>
<protein>
    <recommendedName>
        <fullName evidence="12">EamA domain-containing protein</fullName>
    </recommendedName>
</protein>
<feature type="transmembrane region" description="Helical" evidence="11">
    <location>
        <begin position="78"/>
        <end position="96"/>
    </location>
</feature>
<keyword evidence="6 11" id="KW-0812">Transmembrane</keyword>
<evidence type="ECO:0000256" key="11">
    <source>
        <dbReference type="SAM" id="Phobius"/>
    </source>
</evidence>
<dbReference type="EMBL" id="RCZP01000021">
    <property type="protein sequence ID" value="TPG52368.1"/>
    <property type="molecule type" value="Genomic_DNA"/>
</dbReference>
<comment type="subcellular location">
    <subcellularLocation>
        <location evidence="1">Cell membrane</location>
        <topology evidence="1">Multi-pass membrane protein</topology>
    </subcellularLocation>
</comment>
<evidence type="ECO:0000256" key="6">
    <source>
        <dbReference type="ARBA" id="ARBA00022692"/>
    </source>
</evidence>
<evidence type="ECO:0000259" key="12">
    <source>
        <dbReference type="Pfam" id="PF00892"/>
    </source>
</evidence>
<keyword evidence="7" id="KW-0448">Lipopolysaccharide biosynthesis</keyword>
<keyword evidence="3" id="KW-0444">Lipid biosynthesis</keyword>